<dbReference type="Pfam" id="PF00144">
    <property type="entry name" value="Beta-lactamase"/>
    <property type="match status" value="1"/>
</dbReference>
<dbReference type="InterPro" id="IPR050491">
    <property type="entry name" value="AmpC-like"/>
</dbReference>
<evidence type="ECO:0000313" key="2">
    <source>
        <dbReference type="EMBL" id="ACO33510.1"/>
    </source>
</evidence>
<evidence type="ECO:0000259" key="1">
    <source>
        <dbReference type="Pfam" id="PF00144"/>
    </source>
</evidence>
<protein>
    <submittedName>
        <fullName evidence="2">Putative beta-lactamase</fullName>
    </submittedName>
</protein>
<feature type="domain" description="Beta-lactamase-related" evidence="1">
    <location>
        <begin position="65"/>
        <end position="383"/>
    </location>
</feature>
<dbReference type="Gene3D" id="3.40.710.10">
    <property type="entry name" value="DD-peptidase/beta-lactamase superfamily"/>
    <property type="match status" value="1"/>
</dbReference>
<dbReference type="InterPro" id="IPR012338">
    <property type="entry name" value="Beta-lactam/transpept-like"/>
</dbReference>
<dbReference type="PANTHER" id="PTHR46825:SF15">
    <property type="entry name" value="BETA-LACTAMASE-RELATED DOMAIN-CONTAINING PROTEIN"/>
    <property type="match status" value="1"/>
</dbReference>
<reference evidence="2 3" key="1">
    <citation type="journal article" date="2009" name="Appl. Environ. Microbiol.">
        <title>Three genomes from the phylum Acidobacteria provide insight into the lifestyles of these microorganisms in soils.</title>
        <authorList>
            <person name="Ward N.L."/>
            <person name="Challacombe J.F."/>
            <person name="Janssen P.H."/>
            <person name="Henrissat B."/>
            <person name="Coutinho P.M."/>
            <person name="Wu M."/>
            <person name="Xie G."/>
            <person name="Haft D.H."/>
            <person name="Sait M."/>
            <person name="Badger J."/>
            <person name="Barabote R.D."/>
            <person name="Bradley B."/>
            <person name="Brettin T.S."/>
            <person name="Brinkac L.M."/>
            <person name="Bruce D."/>
            <person name="Creasy T."/>
            <person name="Daugherty S.C."/>
            <person name="Davidsen T.M."/>
            <person name="DeBoy R.T."/>
            <person name="Detter J.C."/>
            <person name="Dodson R.J."/>
            <person name="Durkin A.S."/>
            <person name="Ganapathy A."/>
            <person name="Gwinn-Giglio M."/>
            <person name="Han C.S."/>
            <person name="Khouri H."/>
            <person name="Kiss H."/>
            <person name="Kothari S.P."/>
            <person name="Madupu R."/>
            <person name="Nelson K.E."/>
            <person name="Nelson W.C."/>
            <person name="Paulsen I."/>
            <person name="Penn K."/>
            <person name="Ren Q."/>
            <person name="Rosovitz M.J."/>
            <person name="Selengut J.D."/>
            <person name="Shrivastava S."/>
            <person name="Sullivan S.A."/>
            <person name="Tapia R."/>
            <person name="Thompson L.S."/>
            <person name="Watkins K.L."/>
            <person name="Yang Q."/>
            <person name="Yu C."/>
            <person name="Zafar N."/>
            <person name="Zhou L."/>
            <person name="Kuske C.R."/>
        </authorList>
    </citation>
    <scope>NUCLEOTIDE SEQUENCE [LARGE SCALE GENOMIC DNA]</scope>
    <source>
        <strain evidence="3">ATCC 51196 / DSM 11244 / BCRC 80197 / JCM 7670 / NBRC 15755 / NCIMB 13165 / 161</strain>
    </source>
</reference>
<dbReference type="eggNOG" id="COG1680">
    <property type="taxonomic scope" value="Bacteria"/>
</dbReference>
<dbReference type="SUPFAM" id="SSF56601">
    <property type="entry name" value="beta-lactamase/transpeptidase-like"/>
    <property type="match status" value="1"/>
</dbReference>
<keyword evidence="3" id="KW-1185">Reference proteome</keyword>
<dbReference type="PANTHER" id="PTHR46825">
    <property type="entry name" value="D-ALANYL-D-ALANINE-CARBOXYPEPTIDASE/ENDOPEPTIDASE AMPH"/>
    <property type="match status" value="1"/>
</dbReference>
<organism evidence="2 3">
    <name type="scientific">Acidobacterium capsulatum (strain ATCC 51196 / DSM 11244 / BCRC 80197 / JCM 7670 / NBRC 15755 / NCIMB 13165 / 161)</name>
    <dbReference type="NCBI Taxonomy" id="240015"/>
    <lineage>
        <taxon>Bacteria</taxon>
        <taxon>Pseudomonadati</taxon>
        <taxon>Acidobacteriota</taxon>
        <taxon>Terriglobia</taxon>
        <taxon>Terriglobales</taxon>
        <taxon>Acidobacteriaceae</taxon>
        <taxon>Acidobacterium</taxon>
    </lineage>
</organism>
<evidence type="ECO:0000313" key="3">
    <source>
        <dbReference type="Proteomes" id="UP000002207"/>
    </source>
</evidence>
<name>C1F5N1_ACIC5</name>
<sequence length="526" mass="57657">MLGERAYITLIDGTKAGFSRRMAQIAELNDAWKPIGLKEPSLADIRPKAFGEDERKAMNSFVDWAMRHIGIPGVAVAVVQDGRTIFAEGFGVTKAGGSDQVTPQTRFMIGSSTKPLTTLMMARLVDMGRFTWTTPVTEVLPGFALADTEVTQRIEMRHTVCACTGMPRRDLDLIFRFRGVRPEDRIAEMKQMCPTTGFGETFQYSNYLVAAGGYAAAHSYAPNVTLGDAYERAMQDLVFEPLGMGQSSILGIHSPLDAAPHGHTLDGACIPIDPVLEEFADSTAPSGSVWSTVLDMARYVDCELRNGLNERGQQVISEDNLRARRRSAIKIDGKSSYGLGLMLTEEQGLALVTHGGNTLGFSADMAFFPEHGIGMVVLSNLRAANLFLSAVRQRLIEILFGAEARAEALVTSAKKALDDSLASIRQRVRTEPEATAWIQNYVGHYVSEELGAASISQQRDGFRIAFESWSSDLGSEEQSDKSRHIVLISAPFLGAVKLQLTENPDVLLLDGGQTRYRFVRHEDRRG</sequence>
<gene>
    <name evidence="2" type="ordered locus">ACP_3211</name>
</gene>
<dbReference type="HOGENOM" id="CLU_020354_0_0_0"/>
<dbReference type="InParanoid" id="C1F5N1"/>
<proteinExistence type="predicted"/>
<dbReference type="Proteomes" id="UP000002207">
    <property type="component" value="Chromosome"/>
</dbReference>
<dbReference type="EMBL" id="CP001472">
    <property type="protein sequence ID" value="ACO33510.1"/>
    <property type="molecule type" value="Genomic_DNA"/>
</dbReference>
<dbReference type="InterPro" id="IPR001466">
    <property type="entry name" value="Beta-lactam-related"/>
</dbReference>
<dbReference type="AlphaFoldDB" id="C1F5N1"/>
<dbReference type="STRING" id="240015.ACP_3211"/>
<dbReference type="KEGG" id="aca:ACP_3211"/>
<accession>C1F5N1</accession>